<organism evidence="2 3">
    <name type="scientific">Xenorhabdus koppenhoeferi</name>
    <dbReference type="NCBI Taxonomy" id="351659"/>
    <lineage>
        <taxon>Bacteria</taxon>
        <taxon>Pseudomonadati</taxon>
        <taxon>Pseudomonadota</taxon>
        <taxon>Gammaproteobacteria</taxon>
        <taxon>Enterobacterales</taxon>
        <taxon>Morganellaceae</taxon>
        <taxon>Xenorhabdus</taxon>
    </lineage>
</organism>
<dbReference type="RefSeq" id="WP_092547583.1">
    <property type="nucleotide sequence ID" value="NZ_CAWRBG010000045.1"/>
</dbReference>
<feature type="transmembrane region" description="Helical" evidence="1">
    <location>
        <begin position="101"/>
        <end position="119"/>
    </location>
</feature>
<evidence type="ECO:0000313" key="3">
    <source>
        <dbReference type="Proteomes" id="UP000242496"/>
    </source>
</evidence>
<evidence type="ECO:0000256" key="1">
    <source>
        <dbReference type="SAM" id="Phobius"/>
    </source>
</evidence>
<sequence length="150" mass="17245">MNSNIYHYLRMIGSILDIMPANDYRDTLGTDSSNEYLFENREYSCYFDLLPSPEVLKNYESILPGCTERIFSLREKEQLFQHEKQKKALDGLINRDKRGQWMGFSIAMFILMIATVFAFKGEILFAGTLITIDLVGLVAVFVIGRKLNIA</sequence>
<gene>
    <name evidence="2" type="ORF">SAMN05421784_10240</name>
</gene>
<keyword evidence="1" id="KW-0812">Transmembrane</keyword>
<dbReference type="Pfam" id="PF10097">
    <property type="entry name" value="DUF2335"/>
    <property type="match status" value="1"/>
</dbReference>
<proteinExistence type="predicted"/>
<accession>A0A1I7EWT2</accession>
<dbReference type="OrthoDB" id="9182865at2"/>
<feature type="transmembrane region" description="Helical" evidence="1">
    <location>
        <begin position="125"/>
        <end position="144"/>
    </location>
</feature>
<keyword evidence="3" id="KW-1185">Reference proteome</keyword>
<dbReference type="EMBL" id="FPBJ01000002">
    <property type="protein sequence ID" value="SFU28377.1"/>
    <property type="molecule type" value="Genomic_DNA"/>
</dbReference>
<dbReference type="InterPro" id="IPR019284">
    <property type="entry name" value="RP532"/>
</dbReference>
<evidence type="ECO:0000313" key="2">
    <source>
        <dbReference type="EMBL" id="SFU28377.1"/>
    </source>
</evidence>
<keyword evidence="1" id="KW-0472">Membrane</keyword>
<dbReference type="STRING" id="351659.SAMN05421784_10240"/>
<keyword evidence="1" id="KW-1133">Transmembrane helix</keyword>
<dbReference type="Proteomes" id="UP000242496">
    <property type="component" value="Unassembled WGS sequence"/>
</dbReference>
<reference evidence="3" key="1">
    <citation type="submission" date="2016-10" db="EMBL/GenBank/DDBJ databases">
        <authorList>
            <person name="Varghese N."/>
            <person name="Submissions S."/>
        </authorList>
    </citation>
    <scope>NUCLEOTIDE SEQUENCE [LARGE SCALE GENOMIC DNA]</scope>
    <source>
        <strain evidence="3">DSM 18168</strain>
    </source>
</reference>
<protein>
    <submittedName>
        <fullName evidence="2">Uncharacterized membrane protein</fullName>
    </submittedName>
</protein>
<name>A0A1I7EWT2_9GAMM</name>
<dbReference type="AlphaFoldDB" id="A0A1I7EWT2"/>